<name>A0A8J7QBU0_9BACT</name>
<comment type="caution">
    <text evidence="1">The sequence shown here is derived from an EMBL/GenBank/DDBJ whole genome shotgun (WGS) entry which is preliminary data.</text>
</comment>
<dbReference type="Gene3D" id="3.40.50.300">
    <property type="entry name" value="P-loop containing nucleotide triphosphate hydrolases"/>
    <property type="match status" value="1"/>
</dbReference>
<dbReference type="EMBL" id="JAFREP010000042">
    <property type="protein sequence ID" value="MBO1322741.1"/>
    <property type="molecule type" value="Genomic_DNA"/>
</dbReference>
<dbReference type="GO" id="GO:0003690">
    <property type="term" value="F:double-stranded DNA binding"/>
    <property type="evidence" value="ECO:0007669"/>
    <property type="project" value="TreeGrafter"/>
</dbReference>
<dbReference type="InterPro" id="IPR017101">
    <property type="entry name" value="P-loop_ATP/GTP-bd_All4644_prd"/>
</dbReference>
<dbReference type="PANTHER" id="PTHR12083:SF9">
    <property type="entry name" value="BIFUNCTIONAL POLYNUCLEOTIDE PHOSPHATASE_KINASE"/>
    <property type="match status" value="1"/>
</dbReference>
<accession>A0A8J7QBU0</accession>
<sequence>MPELVVLMGIQGSGKSTFCRERFYDSHVRINLDMLRTRHRERVLFETTLKLGLSCVIDNTNPARSDRTRYLAAAKQADYTITGYFFEAKIDACLARNARRTGKARIPDAGVRATRNRLEAPSFEEGFGTLYFVRIDENDRFLVEDWKQ</sequence>
<evidence type="ECO:0000313" key="2">
    <source>
        <dbReference type="Proteomes" id="UP000664417"/>
    </source>
</evidence>
<dbReference type="AlphaFoldDB" id="A0A8J7QBU0"/>
<organism evidence="1 2">
    <name type="scientific">Acanthopleuribacter pedis</name>
    <dbReference type="NCBI Taxonomy" id="442870"/>
    <lineage>
        <taxon>Bacteria</taxon>
        <taxon>Pseudomonadati</taxon>
        <taxon>Acidobacteriota</taxon>
        <taxon>Holophagae</taxon>
        <taxon>Acanthopleuribacterales</taxon>
        <taxon>Acanthopleuribacteraceae</taxon>
        <taxon>Acanthopleuribacter</taxon>
    </lineage>
</organism>
<reference evidence="1" key="1">
    <citation type="submission" date="2021-03" db="EMBL/GenBank/DDBJ databases">
        <authorList>
            <person name="Wang G."/>
        </authorList>
    </citation>
    <scope>NUCLEOTIDE SEQUENCE</scope>
    <source>
        <strain evidence="1">KCTC 12899</strain>
    </source>
</reference>
<dbReference type="SUPFAM" id="SSF52540">
    <property type="entry name" value="P-loop containing nucleoside triphosphate hydrolases"/>
    <property type="match status" value="1"/>
</dbReference>
<gene>
    <name evidence="1" type="ORF">J3U88_29990</name>
</gene>
<dbReference type="InterPro" id="IPR027417">
    <property type="entry name" value="P-loop_NTPase"/>
</dbReference>
<dbReference type="GO" id="GO:0046404">
    <property type="term" value="F:ATP-dependent polydeoxyribonucleotide 5'-hydroxyl-kinase activity"/>
    <property type="evidence" value="ECO:0007669"/>
    <property type="project" value="TreeGrafter"/>
</dbReference>
<dbReference type="GO" id="GO:0046403">
    <property type="term" value="F:polynucleotide 3'-phosphatase activity"/>
    <property type="evidence" value="ECO:0007669"/>
    <property type="project" value="TreeGrafter"/>
</dbReference>
<dbReference type="PANTHER" id="PTHR12083">
    <property type="entry name" value="BIFUNCTIONAL POLYNUCLEOTIDE PHOSPHATASE/KINASE"/>
    <property type="match status" value="1"/>
</dbReference>
<dbReference type="PIRSF" id="PIRSF037081">
    <property type="entry name" value="P-loop_All4644_prd"/>
    <property type="match status" value="1"/>
</dbReference>
<proteinExistence type="predicted"/>
<protein>
    <submittedName>
        <fullName evidence="1">AAA family ATPase</fullName>
    </submittedName>
</protein>
<dbReference type="GO" id="GO:0006281">
    <property type="term" value="P:DNA repair"/>
    <property type="evidence" value="ECO:0007669"/>
    <property type="project" value="TreeGrafter"/>
</dbReference>
<dbReference type="RefSeq" id="WP_207862713.1">
    <property type="nucleotide sequence ID" value="NZ_JAFREP010000042.1"/>
</dbReference>
<dbReference type="Proteomes" id="UP000664417">
    <property type="component" value="Unassembled WGS sequence"/>
</dbReference>
<dbReference type="Pfam" id="PF13671">
    <property type="entry name" value="AAA_33"/>
    <property type="match status" value="1"/>
</dbReference>
<evidence type="ECO:0000313" key="1">
    <source>
        <dbReference type="EMBL" id="MBO1322741.1"/>
    </source>
</evidence>
<keyword evidence="2" id="KW-1185">Reference proteome</keyword>